<keyword evidence="2" id="KW-1185">Reference proteome</keyword>
<dbReference type="AlphaFoldDB" id="A0A2U2PHQ5"/>
<dbReference type="Proteomes" id="UP000245647">
    <property type="component" value="Unassembled WGS sequence"/>
</dbReference>
<dbReference type="RefSeq" id="WP_109415650.1">
    <property type="nucleotide sequence ID" value="NZ_QEAS01000007.1"/>
</dbReference>
<sequence>MQVNSKEYQEHAIFDELTMNAKFYDSLSFSTMHWVTQGVSSLLNMDTYIFSSIQGTLESIFDVLKRGRINDGYALLRKYYDSSIINIYSNLYLEDHFSIDNFVVEKIEKWRRGTESIPGFGTMSEYILASGKVKAITQLLYQNGGFKNSGFEAIRQRCNDHTHYLYYNTLLLNDNRVYINERLKILERFRNDLREIFILHLGYLFYMNDHYMMSSDYMDCLECGEKPDEELQYQVAPFVQRIFDAVIERYRPDITKAIKDHSKMQLS</sequence>
<reference evidence="1 2" key="1">
    <citation type="submission" date="2018-04" db="EMBL/GenBank/DDBJ databases">
        <title>Pedobacter chongqingensis sp. nov., isolated from a rottenly hemp rope.</title>
        <authorList>
            <person name="Cai Y."/>
        </authorList>
    </citation>
    <scope>NUCLEOTIDE SEQUENCE [LARGE SCALE GENOMIC DNA]</scope>
    <source>
        <strain evidence="1 2">FJ4-8</strain>
    </source>
</reference>
<evidence type="ECO:0000313" key="2">
    <source>
        <dbReference type="Proteomes" id="UP000245647"/>
    </source>
</evidence>
<organism evidence="1 2">
    <name type="scientific">Pararcticibacter amylolyticus</name>
    <dbReference type="NCBI Taxonomy" id="2173175"/>
    <lineage>
        <taxon>Bacteria</taxon>
        <taxon>Pseudomonadati</taxon>
        <taxon>Bacteroidota</taxon>
        <taxon>Sphingobacteriia</taxon>
        <taxon>Sphingobacteriales</taxon>
        <taxon>Sphingobacteriaceae</taxon>
        <taxon>Pararcticibacter</taxon>
    </lineage>
</organism>
<dbReference type="EMBL" id="QEAS01000007">
    <property type="protein sequence ID" value="PWG80794.1"/>
    <property type="molecule type" value="Genomic_DNA"/>
</dbReference>
<protein>
    <submittedName>
        <fullName evidence="1">Uncharacterized protein</fullName>
    </submittedName>
</protein>
<comment type="caution">
    <text evidence="1">The sequence shown here is derived from an EMBL/GenBank/DDBJ whole genome shotgun (WGS) entry which is preliminary data.</text>
</comment>
<name>A0A2U2PHQ5_9SPHI</name>
<dbReference type="OrthoDB" id="5540894at2"/>
<proteinExistence type="predicted"/>
<accession>A0A2U2PHQ5</accession>
<evidence type="ECO:0000313" key="1">
    <source>
        <dbReference type="EMBL" id="PWG80794.1"/>
    </source>
</evidence>
<gene>
    <name evidence="1" type="ORF">DDR33_10075</name>
</gene>